<protein>
    <submittedName>
        <fullName evidence="7">Urea ABC transporter permease subunit UrtC</fullName>
    </submittedName>
</protein>
<keyword evidence="4 6" id="KW-1133">Transmembrane helix</keyword>
<feature type="transmembrane region" description="Helical" evidence="6">
    <location>
        <begin position="36"/>
        <end position="54"/>
    </location>
</feature>
<dbReference type="EMBL" id="JAYJLD010000037">
    <property type="protein sequence ID" value="MEB3103500.1"/>
    <property type="molecule type" value="Genomic_DNA"/>
</dbReference>
<gene>
    <name evidence="7" type="primary">urtC</name>
    <name evidence="7" type="ORF">VF724_17845</name>
</gene>
<feature type="transmembrane region" description="Helical" evidence="6">
    <location>
        <begin position="227"/>
        <end position="248"/>
    </location>
</feature>
<dbReference type="Proteomes" id="UP001310386">
    <property type="component" value="Unassembled WGS sequence"/>
</dbReference>
<feature type="transmembrane region" description="Helical" evidence="6">
    <location>
        <begin position="304"/>
        <end position="325"/>
    </location>
</feature>
<dbReference type="RefSeq" id="WP_371755626.1">
    <property type="nucleotide sequence ID" value="NZ_JAYJLD010000037.1"/>
</dbReference>
<proteinExistence type="predicted"/>
<feature type="transmembrane region" description="Helical" evidence="6">
    <location>
        <begin position="181"/>
        <end position="200"/>
    </location>
</feature>
<dbReference type="InterPro" id="IPR001851">
    <property type="entry name" value="ABC_transp_permease"/>
</dbReference>
<evidence type="ECO:0000256" key="6">
    <source>
        <dbReference type="SAM" id="Phobius"/>
    </source>
</evidence>
<evidence type="ECO:0000256" key="5">
    <source>
        <dbReference type="ARBA" id="ARBA00023136"/>
    </source>
</evidence>
<dbReference type="InterPro" id="IPR017778">
    <property type="entry name" value="ABC_transptr_urea_perm_UrtC"/>
</dbReference>
<evidence type="ECO:0000256" key="1">
    <source>
        <dbReference type="ARBA" id="ARBA00004651"/>
    </source>
</evidence>
<evidence type="ECO:0000256" key="2">
    <source>
        <dbReference type="ARBA" id="ARBA00022475"/>
    </source>
</evidence>
<evidence type="ECO:0000313" key="8">
    <source>
        <dbReference type="Proteomes" id="UP001310386"/>
    </source>
</evidence>
<dbReference type="PANTHER" id="PTHR30482">
    <property type="entry name" value="HIGH-AFFINITY BRANCHED-CHAIN AMINO ACID TRANSPORT SYSTEM PERMEASE"/>
    <property type="match status" value="1"/>
</dbReference>
<keyword evidence="2" id="KW-1003">Cell membrane</keyword>
<keyword evidence="5 6" id="KW-0472">Membrane</keyword>
<dbReference type="CDD" id="cd06581">
    <property type="entry name" value="TM_PBP1_LivM_like"/>
    <property type="match status" value="1"/>
</dbReference>
<dbReference type="Pfam" id="PF02653">
    <property type="entry name" value="BPD_transp_2"/>
    <property type="match status" value="1"/>
</dbReference>
<comment type="caution">
    <text evidence="7">The sequence shown here is derived from an EMBL/GenBank/DDBJ whole genome shotgun (WGS) entry which is preliminary data.</text>
</comment>
<feature type="transmembrane region" description="Helical" evidence="6">
    <location>
        <begin position="106"/>
        <end position="127"/>
    </location>
</feature>
<feature type="transmembrane region" description="Helical" evidence="6">
    <location>
        <begin position="61"/>
        <end position="78"/>
    </location>
</feature>
<dbReference type="PANTHER" id="PTHR30482:SF4">
    <property type="entry name" value="SLR1201 PROTEIN"/>
    <property type="match status" value="1"/>
</dbReference>
<dbReference type="InterPro" id="IPR043428">
    <property type="entry name" value="LivM-like"/>
</dbReference>
<keyword evidence="3 6" id="KW-0812">Transmembrane</keyword>
<comment type="subcellular location">
    <subcellularLocation>
        <location evidence="1">Cell membrane</location>
        <topology evidence="1">Multi-pass membrane protein</topology>
    </subcellularLocation>
</comment>
<accession>A0ABU5ZQ69</accession>
<evidence type="ECO:0000313" key="7">
    <source>
        <dbReference type="EMBL" id="MEB3103500.1"/>
    </source>
</evidence>
<keyword evidence="8" id="KW-1185">Reference proteome</keyword>
<name>A0ABU5ZQ69_9BACL</name>
<reference evidence="7" key="1">
    <citation type="submission" date="2023-12" db="EMBL/GenBank/DDBJ databases">
        <title>Fervidustalea candida gen. nov., sp. nov., a novel member of the family Paenibacillaceae isolated from a geothermal area.</title>
        <authorList>
            <person name="Li W.-J."/>
            <person name="Jiao J.-Y."/>
            <person name="Chen Y."/>
        </authorList>
    </citation>
    <scope>NUCLEOTIDE SEQUENCE</scope>
    <source>
        <strain evidence="7">SYSU GA230002</strain>
    </source>
</reference>
<feature type="transmembrane region" description="Helical" evidence="6">
    <location>
        <begin position="134"/>
        <end position="151"/>
    </location>
</feature>
<sequence>MLKKMNLEKQLGILILAFLALFPLFASGFRVELMGKFVVFIIFAIALDLVWGYTGLLSLGHAVFFGLGGYMLALSYILQKGVPMFMTRFGINEIPQFMTPLLSTPVAFLLGLILPSLLAAVIGYFIFKSKVSGVYFAIISLALAGLFQLLINDLQAYTGGFNGLNGLPRFPIFGKPLSVNTYYYLLVVMALLIYLFARWLTRSHFGKVVKSIRENENRIRFFSYNPANYKIFIFTISGFLSGLAGMLYVPINGFISPLDVGIGMSTLLVVWLAIGGRGTLMGAVVGVLIINWLSNLLSERYPDAWQLFIGTVIVLVVLFLPNGIYGSLEARLNQKTLSKRASVSQLERGMQRGEDFGNKRSYR</sequence>
<organism evidence="7 8">
    <name type="scientific">Ferviditalea candida</name>
    <dbReference type="NCBI Taxonomy" id="3108399"/>
    <lineage>
        <taxon>Bacteria</taxon>
        <taxon>Bacillati</taxon>
        <taxon>Bacillota</taxon>
        <taxon>Bacilli</taxon>
        <taxon>Bacillales</taxon>
        <taxon>Paenibacillaceae</taxon>
        <taxon>Ferviditalea</taxon>
    </lineage>
</organism>
<evidence type="ECO:0000256" key="3">
    <source>
        <dbReference type="ARBA" id="ARBA00022692"/>
    </source>
</evidence>
<dbReference type="NCBIfam" id="TIGR03408">
    <property type="entry name" value="urea_trans_UrtC"/>
    <property type="match status" value="1"/>
</dbReference>
<evidence type="ECO:0000256" key="4">
    <source>
        <dbReference type="ARBA" id="ARBA00022989"/>
    </source>
</evidence>